<protein>
    <submittedName>
        <fullName evidence="3">Catalase-related domain-containing protein</fullName>
    </submittedName>
</protein>
<evidence type="ECO:0000259" key="2">
    <source>
        <dbReference type="Pfam" id="PF06628"/>
    </source>
</evidence>
<name>A0ABZ2G3R4_9SPHN</name>
<keyword evidence="4" id="KW-1185">Reference proteome</keyword>
<dbReference type="InterPro" id="IPR010582">
    <property type="entry name" value="Catalase_immune_responsive"/>
</dbReference>
<gene>
    <name evidence="3" type="ORF">V6R86_08115</name>
</gene>
<organism evidence="3 4">
    <name type="scientific">Sphingomonas kaistensis</name>
    <dbReference type="NCBI Taxonomy" id="298708"/>
    <lineage>
        <taxon>Bacteria</taxon>
        <taxon>Pseudomonadati</taxon>
        <taxon>Pseudomonadota</taxon>
        <taxon>Alphaproteobacteria</taxon>
        <taxon>Sphingomonadales</taxon>
        <taxon>Sphingomonadaceae</taxon>
        <taxon>Sphingomonas</taxon>
    </lineage>
</organism>
<dbReference type="RefSeq" id="WP_338503566.1">
    <property type="nucleotide sequence ID" value="NZ_CP145607.1"/>
</dbReference>
<dbReference type="Pfam" id="PF06628">
    <property type="entry name" value="Catalase-rel"/>
    <property type="match status" value="1"/>
</dbReference>
<evidence type="ECO:0000313" key="3">
    <source>
        <dbReference type="EMBL" id="WWM70638.1"/>
    </source>
</evidence>
<dbReference type="EMBL" id="CP145607">
    <property type="protein sequence ID" value="WWM70638.1"/>
    <property type="molecule type" value="Genomic_DNA"/>
</dbReference>
<evidence type="ECO:0000256" key="1">
    <source>
        <dbReference type="SAM" id="MobiDB-lite"/>
    </source>
</evidence>
<feature type="region of interest" description="Disordered" evidence="1">
    <location>
        <begin position="44"/>
        <end position="65"/>
    </location>
</feature>
<dbReference type="Proteomes" id="UP001382935">
    <property type="component" value="Chromosome"/>
</dbReference>
<evidence type="ECO:0000313" key="4">
    <source>
        <dbReference type="Proteomes" id="UP001382935"/>
    </source>
</evidence>
<sequence length="65" mass="7096">MQNIAGHLADGVSEPVLVRAFEYWRNIDEETGRNVEKAVRDLIGGTSEEPGMASAEAVREPEPAE</sequence>
<proteinExistence type="predicted"/>
<reference evidence="3 4" key="1">
    <citation type="submission" date="2024-02" db="EMBL/GenBank/DDBJ databases">
        <title>Full genome sequence of Sphingomonas kaistensis.</title>
        <authorList>
            <person name="Poletto B.L."/>
            <person name="Silva G."/>
            <person name="Galante D."/>
            <person name="Campos K.R."/>
            <person name="Santos M.B.N."/>
            <person name="Sacchi C.T."/>
        </authorList>
    </citation>
    <scope>NUCLEOTIDE SEQUENCE [LARGE SCALE GENOMIC DNA]</scope>
    <source>
        <strain evidence="3 4">MA4R</strain>
    </source>
</reference>
<dbReference type="Gene3D" id="1.20.1370.60">
    <property type="match status" value="1"/>
</dbReference>
<feature type="domain" description="Catalase immune-responsive" evidence="2">
    <location>
        <begin position="2"/>
        <end position="39"/>
    </location>
</feature>
<accession>A0ABZ2G3R4</accession>